<feature type="transmembrane region" description="Helical" evidence="1">
    <location>
        <begin position="20"/>
        <end position="43"/>
    </location>
</feature>
<accession>A0A2M7R6A2</accession>
<evidence type="ECO:0000313" key="2">
    <source>
        <dbReference type="EMBL" id="PIY88749.1"/>
    </source>
</evidence>
<comment type="caution">
    <text evidence="2">The sequence shown here is derived from an EMBL/GenBank/DDBJ whole genome shotgun (WGS) entry which is preliminary data.</text>
</comment>
<keyword evidence="1" id="KW-0472">Membrane</keyword>
<name>A0A2M7R6A2_9BACT</name>
<evidence type="ECO:0008006" key="4">
    <source>
        <dbReference type="Google" id="ProtNLM"/>
    </source>
</evidence>
<keyword evidence="1" id="KW-1133">Transmembrane helix</keyword>
<gene>
    <name evidence="2" type="ORF">COY73_02905</name>
</gene>
<keyword evidence="1" id="KW-0812">Transmembrane</keyword>
<dbReference type="Proteomes" id="UP000230767">
    <property type="component" value="Unassembled WGS sequence"/>
</dbReference>
<proteinExistence type="predicted"/>
<dbReference type="AlphaFoldDB" id="A0A2M7R6A2"/>
<evidence type="ECO:0000313" key="3">
    <source>
        <dbReference type="Proteomes" id="UP000230767"/>
    </source>
</evidence>
<sequence length="173" mass="20260">MNLDNIISFLTSIPHQLQENILWVKLAFFGISGIFLGIMIFVLTRTNWLRYLFIEDLVGFFTYKPYGAVRITRRWERITKRLELGSEDEYKTAVLEAEEMLDDVLKKLGYPGENLKERLEKVTPTTVSNIDQLYQALQTRNDIVYNPDFRLSSDQAKKTLAIFEQALRDLQVF</sequence>
<protein>
    <recommendedName>
        <fullName evidence="4">DUF4129 domain-containing protein</fullName>
    </recommendedName>
</protein>
<evidence type="ECO:0000256" key="1">
    <source>
        <dbReference type="SAM" id="Phobius"/>
    </source>
</evidence>
<reference evidence="3" key="1">
    <citation type="submission" date="2017-09" db="EMBL/GenBank/DDBJ databases">
        <title>Depth-based differentiation of microbial function through sediment-hosted aquifers and enrichment of novel symbionts in the deep terrestrial subsurface.</title>
        <authorList>
            <person name="Probst A.J."/>
            <person name="Ladd B."/>
            <person name="Jarett J.K."/>
            <person name="Geller-Mcgrath D.E."/>
            <person name="Sieber C.M.K."/>
            <person name="Emerson J.B."/>
            <person name="Anantharaman K."/>
            <person name="Thomas B.C."/>
            <person name="Malmstrom R."/>
            <person name="Stieglmeier M."/>
            <person name="Klingl A."/>
            <person name="Woyke T."/>
            <person name="Ryan C.M."/>
            <person name="Banfield J.F."/>
        </authorList>
    </citation>
    <scope>NUCLEOTIDE SEQUENCE [LARGE SCALE GENOMIC DNA]</scope>
</reference>
<organism evidence="2 3">
    <name type="scientific">Candidatus Nealsonbacteria bacterium CG_4_10_14_0_8_um_filter_37_14</name>
    <dbReference type="NCBI Taxonomy" id="1974684"/>
    <lineage>
        <taxon>Bacteria</taxon>
        <taxon>Candidatus Nealsoniibacteriota</taxon>
    </lineage>
</organism>
<dbReference type="EMBL" id="PFLW01000071">
    <property type="protein sequence ID" value="PIY88749.1"/>
    <property type="molecule type" value="Genomic_DNA"/>
</dbReference>